<dbReference type="InterPro" id="IPR009057">
    <property type="entry name" value="Homeodomain-like_sf"/>
</dbReference>
<evidence type="ECO:0000256" key="3">
    <source>
        <dbReference type="ARBA" id="ARBA00023163"/>
    </source>
</evidence>
<feature type="domain" description="HTH tetR-type" evidence="5">
    <location>
        <begin position="14"/>
        <end position="73"/>
    </location>
</feature>
<name>A0A4Y9QUY0_9MICO</name>
<evidence type="ECO:0000256" key="2">
    <source>
        <dbReference type="ARBA" id="ARBA00023125"/>
    </source>
</evidence>
<dbReference type="EMBL" id="SPQZ01000005">
    <property type="protein sequence ID" value="TFV96384.1"/>
    <property type="molecule type" value="Genomic_DNA"/>
</dbReference>
<evidence type="ECO:0000313" key="6">
    <source>
        <dbReference type="EMBL" id="TFV96384.1"/>
    </source>
</evidence>
<keyword evidence="1" id="KW-0805">Transcription regulation</keyword>
<keyword evidence="2 4" id="KW-0238">DNA-binding</keyword>
<organism evidence="6 7">
    <name type="scientific">Orlajensenia leifsoniae</name>
    <dbReference type="NCBI Taxonomy" id="2561933"/>
    <lineage>
        <taxon>Bacteria</taxon>
        <taxon>Bacillati</taxon>
        <taxon>Actinomycetota</taxon>
        <taxon>Actinomycetes</taxon>
        <taxon>Micrococcales</taxon>
        <taxon>Microbacteriaceae</taxon>
        <taxon>Orlajensenia</taxon>
    </lineage>
</organism>
<evidence type="ECO:0000259" key="5">
    <source>
        <dbReference type="PROSITE" id="PS50977"/>
    </source>
</evidence>
<accession>A0A4Y9QUY0</accession>
<evidence type="ECO:0000256" key="4">
    <source>
        <dbReference type="PROSITE-ProRule" id="PRU00335"/>
    </source>
</evidence>
<dbReference type="GO" id="GO:0000976">
    <property type="term" value="F:transcription cis-regulatory region binding"/>
    <property type="evidence" value="ECO:0007669"/>
    <property type="project" value="TreeGrafter"/>
</dbReference>
<proteinExistence type="predicted"/>
<reference evidence="6 7" key="1">
    <citation type="journal article" date="2018" name="J. Microbiol.">
        <title>Leifsonia flava sp. nov., a novel actinobacterium isolated from the rhizosphere of Aquilegia viridiflora.</title>
        <authorList>
            <person name="Cai Y."/>
            <person name="Tao W.Z."/>
            <person name="Ma Y.J."/>
            <person name="Cheng J."/>
            <person name="Zhang M.Y."/>
            <person name="Zhang Y.X."/>
        </authorList>
    </citation>
    <scope>NUCLEOTIDE SEQUENCE [LARGE SCALE GENOMIC DNA]</scope>
    <source>
        <strain evidence="6 7">SYP-B2174</strain>
    </source>
</reference>
<protein>
    <submittedName>
        <fullName evidence="6">TetR/AcrR family transcriptional regulator</fullName>
    </submittedName>
</protein>
<dbReference type="GO" id="GO:0003700">
    <property type="term" value="F:DNA-binding transcription factor activity"/>
    <property type="evidence" value="ECO:0007669"/>
    <property type="project" value="TreeGrafter"/>
</dbReference>
<dbReference type="Proteomes" id="UP000298127">
    <property type="component" value="Unassembled WGS sequence"/>
</dbReference>
<dbReference type="InterPro" id="IPR050109">
    <property type="entry name" value="HTH-type_TetR-like_transc_reg"/>
</dbReference>
<dbReference type="PRINTS" id="PR00455">
    <property type="entry name" value="HTHTETR"/>
</dbReference>
<dbReference type="RefSeq" id="WP_135121083.1">
    <property type="nucleotide sequence ID" value="NZ_SPQZ01000005.1"/>
</dbReference>
<dbReference type="Gene3D" id="1.10.357.10">
    <property type="entry name" value="Tetracycline Repressor, domain 2"/>
    <property type="match status" value="1"/>
</dbReference>
<sequence>MTEKSSRAKRLSRDERRAAILDAVVPLLLQHGRSVTSRQIAEAAGIAEGTVYSVFDDKEAIIDAAVERHMDTSSIVEAISTIPVDLSLDSTIEAIVELVQHRVREMFSLMAAIGFGPPHKHKPRRMGSPDDDPVVPVVVALLEPHRAELRIAPRRAASLIRLTTLSMTHPILSEGETFTARDITDLLLHGITVGHRPERVAEAPAPVPVPAPAPAPASA</sequence>
<dbReference type="PANTHER" id="PTHR30055">
    <property type="entry name" value="HTH-TYPE TRANSCRIPTIONAL REGULATOR RUTR"/>
    <property type="match status" value="1"/>
</dbReference>
<dbReference type="Pfam" id="PF00440">
    <property type="entry name" value="TetR_N"/>
    <property type="match status" value="1"/>
</dbReference>
<gene>
    <name evidence="6" type="ORF">E4M00_13745</name>
</gene>
<dbReference type="AlphaFoldDB" id="A0A4Y9QUY0"/>
<keyword evidence="3" id="KW-0804">Transcription</keyword>
<dbReference type="PANTHER" id="PTHR30055:SF234">
    <property type="entry name" value="HTH-TYPE TRANSCRIPTIONAL REGULATOR BETI"/>
    <property type="match status" value="1"/>
</dbReference>
<feature type="DNA-binding region" description="H-T-H motif" evidence="4">
    <location>
        <begin position="36"/>
        <end position="55"/>
    </location>
</feature>
<dbReference type="InterPro" id="IPR001647">
    <property type="entry name" value="HTH_TetR"/>
</dbReference>
<evidence type="ECO:0000313" key="7">
    <source>
        <dbReference type="Proteomes" id="UP000298127"/>
    </source>
</evidence>
<dbReference type="SUPFAM" id="SSF46689">
    <property type="entry name" value="Homeodomain-like"/>
    <property type="match status" value="1"/>
</dbReference>
<keyword evidence="7" id="KW-1185">Reference proteome</keyword>
<dbReference type="PROSITE" id="PS50977">
    <property type="entry name" value="HTH_TETR_2"/>
    <property type="match status" value="1"/>
</dbReference>
<comment type="caution">
    <text evidence="6">The sequence shown here is derived from an EMBL/GenBank/DDBJ whole genome shotgun (WGS) entry which is preliminary data.</text>
</comment>
<evidence type="ECO:0000256" key="1">
    <source>
        <dbReference type="ARBA" id="ARBA00023015"/>
    </source>
</evidence>